<evidence type="ECO:0000313" key="11">
    <source>
        <dbReference type="EMBL" id="MDQ0316594.1"/>
    </source>
</evidence>
<keyword evidence="12" id="KW-1185">Reference proteome</keyword>
<comment type="caution">
    <text evidence="11">The sequence shown here is derived from an EMBL/GenBank/DDBJ whole genome shotgun (WGS) entry which is preliminary data.</text>
</comment>
<evidence type="ECO:0000313" key="12">
    <source>
        <dbReference type="Proteomes" id="UP001229244"/>
    </source>
</evidence>
<feature type="transmembrane region" description="Helical" evidence="8">
    <location>
        <begin position="90"/>
        <end position="113"/>
    </location>
</feature>
<dbReference type="PROSITE" id="PS00211">
    <property type="entry name" value="ABC_TRANSPORTER_1"/>
    <property type="match status" value="1"/>
</dbReference>
<dbReference type="Pfam" id="PF00005">
    <property type="entry name" value="ABC_tran"/>
    <property type="match status" value="1"/>
</dbReference>
<dbReference type="RefSeq" id="WP_306886480.1">
    <property type="nucleotide sequence ID" value="NZ_JAUSUL010000003.1"/>
</dbReference>
<dbReference type="GO" id="GO:0034040">
    <property type="term" value="F:ATPase-coupled lipid transmembrane transporter activity"/>
    <property type="evidence" value="ECO:0007669"/>
    <property type="project" value="TreeGrafter"/>
</dbReference>
<feature type="transmembrane region" description="Helical" evidence="8">
    <location>
        <begin position="161"/>
        <end position="188"/>
    </location>
</feature>
<dbReference type="Proteomes" id="UP001229244">
    <property type="component" value="Unassembled WGS sequence"/>
</dbReference>
<dbReference type="Gene3D" id="1.20.1560.10">
    <property type="entry name" value="ABC transporter type 1, transmembrane domain"/>
    <property type="match status" value="1"/>
</dbReference>
<comment type="subcellular location">
    <subcellularLocation>
        <location evidence="1">Cell membrane</location>
        <topology evidence="1">Multi-pass membrane protein</topology>
    </subcellularLocation>
</comment>
<keyword evidence="4" id="KW-0547">Nucleotide-binding</keyword>
<feature type="domain" description="ABC transmembrane type-1" evidence="10">
    <location>
        <begin position="75"/>
        <end position="296"/>
    </location>
</feature>
<evidence type="ECO:0000256" key="8">
    <source>
        <dbReference type="SAM" id="Phobius"/>
    </source>
</evidence>
<dbReference type="InterPro" id="IPR039421">
    <property type="entry name" value="Type_1_exporter"/>
</dbReference>
<feature type="transmembrane region" description="Helical" evidence="8">
    <location>
        <begin position="194"/>
        <end position="212"/>
    </location>
</feature>
<keyword evidence="6 8" id="KW-1133">Transmembrane helix</keyword>
<dbReference type="SMART" id="SM00382">
    <property type="entry name" value="AAA"/>
    <property type="match status" value="1"/>
</dbReference>
<evidence type="ECO:0000259" key="9">
    <source>
        <dbReference type="PROSITE" id="PS50893"/>
    </source>
</evidence>
<keyword evidence="5 11" id="KW-0067">ATP-binding</keyword>
<dbReference type="PANTHER" id="PTHR24221:SF654">
    <property type="entry name" value="ATP-BINDING CASSETTE SUB-FAMILY B MEMBER 6"/>
    <property type="match status" value="1"/>
</dbReference>
<dbReference type="PROSITE" id="PS50893">
    <property type="entry name" value="ABC_TRANSPORTER_2"/>
    <property type="match status" value="1"/>
</dbReference>
<dbReference type="InterPro" id="IPR027417">
    <property type="entry name" value="P-loop_NTPase"/>
</dbReference>
<evidence type="ECO:0000259" key="10">
    <source>
        <dbReference type="PROSITE" id="PS50929"/>
    </source>
</evidence>
<dbReference type="PROSITE" id="PS50929">
    <property type="entry name" value="ABC_TM1F"/>
    <property type="match status" value="1"/>
</dbReference>
<organism evidence="11 12">
    <name type="scientific">Amorphus orientalis</name>
    <dbReference type="NCBI Taxonomy" id="649198"/>
    <lineage>
        <taxon>Bacteria</taxon>
        <taxon>Pseudomonadati</taxon>
        <taxon>Pseudomonadota</taxon>
        <taxon>Alphaproteobacteria</taxon>
        <taxon>Hyphomicrobiales</taxon>
        <taxon>Amorphaceae</taxon>
        <taxon>Amorphus</taxon>
    </lineage>
</organism>
<dbReference type="InterPro" id="IPR017871">
    <property type="entry name" value="ABC_transporter-like_CS"/>
</dbReference>
<sequence>MISVTPSATPADDSLLSLLRRFYRHLSAARRRELGFLLGLMFVGAMAELVTLGAVVPFLAVLFGTDAASAGNPAVIDTLIPPGLLSAPNAVYIASGVLITVALLAATMSIVMYRAVYKYVFAIANDFGIDAYRKTLYQPYSYHLNQNSSDVIAVTNSTQILLFYVLLPFFEAFLAGFVAIFIILALLVIDASSALIAGSAFAAIYLTITRLVKPLLNRNSVRIAAAQTDRVKSVQEGLGDIRDILLDGTQEAYVQKFAQVETGLRQAQAVNFSLAVLPRFAAEGIGIMIIVSLALWLSRTEGGIIASLPVLGALALGAQRLLPLAQKVYAGWSRAAGSRSVLLDVLVFLDQEIPPEFQAAAPTAPVEFEREIRFDHLTFRYTPDGETVLDAIDLAIAKGERIGVVGKTGSGKSTLMDLLMGLIAPSEGAIRVDGVEITRDNRRAWQAQIAHVPQAIFLSDGTIAENIALGRPREAIDMARVRECAERAQLTDLIGKEPDGYDTIVGERGVRLSGGQRQRIGIARALYKRASVLIFDEATSALDDQTERHLLSAIAGLKRDDYTMIFVTHQQASLGLCDRVVELGEGHILSITEQATEAAGAAGPEPRMGS</sequence>
<keyword evidence="7 8" id="KW-0472">Membrane</keyword>
<accession>A0AAE3VQQ8</accession>
<dbReference type="Gene3D" id="3.40.50.300">
    <property type="entry name" value="P-loop containing nucleotide triphosphate hydrolases"/>
    <property type="match status" value="1"/>
</dbReference>
<evidence type="ECO:0000256" key="6">
    <source>
        <dbReference type="ARBA" id="ARBA00022989"/>
    </source>
</evidence>
<dbReference type="EMBL" id="JAUSUL010000003">
    <property type="protein sequence ID" value="MDQ0316594.1"/>
    <property type="molecule type" value="Genomic_DNA"/>
</dbReference>
<comment type="similarity">
    <text evidence="2">Belongs to the ABC transporter superfamily.</text>
</comment>
<feature type="domain" description="ABC transporter" evidence="9">
    <location>
        <begin position="372"/>
        <end position="610"/>
    </location>
</feature>
<gene>
    <name evidence="11" type="ORF">J2S73_003070</name>
</gene>
<dbReference type="AlphaFoldDB" id="A0AAE3VQQ8"/>
<dbReference type="SUPFAM" id="SSF52540">
    <property type="entry name" value="P-loop containing nucleoside triphosphate hydrolases"/>
    <property type="match status" value="1"/>
</dbReference>
<dbReference type="InterPro" id="IPR003593">
    <property type="entry name" value="AAA+_ATPase"/>
</dbReference>
<dbReference type="InterPro" id="IPR011527">
    <property type="entry name" value="ABC1_TM_dom"/>
</dbReference>
<name>A0AAE3VQQ8_9HYPH</name>
<dbReference type="GO" id="GO:0005524">
    <property type="term" value="F:ATP binding"/>
    <property type="evidence" value="ECO:0007669"/>
    <property type="project" value="UniProtKB-KW"/>
</dbReference>
<dbReference type="InterPro" id="IPR036640">
    <property type="entry name" value="ABC1_TM_sf"/>
</dbReference>
<dbReference type="PANTHER" id="PTHR24221">
    <property type="entry name" value="ATP-BINDING CASSETTE SUB-FAMILY B"/>
    <property type="match status" value="1"/>
</dbReference>
<protein>
    <submittedName>
        <fullName evidence="11">ATP-binding cassette subfamily B protein</fullName>
    </submittedName>
</protein>
<dbReference type="GO" id="GO:0016887">
    <property type="term" value="F:ATP hydrolysis activity"/>
    <property type="evidence" value="ECO:0007669"/>
    <property type="project" value="InterPro"/>
</dbReference>
<evidence type="ECO:0000256" key="7">
    <source>
        <dbReference type="ARBA" id="ARBA00023136"/>
    </source>
</evidence>
<evidence type="ECO:0000256" key="1">
    <source>
        <dbReference type="ARBA" id="ARBA00004651"/>
    </source>
</evidence>
<feature type="transmembrane region" description="Helical" evidence="8">
    <location>
        <begin position="280"/>
        <end position="298"/>
    </location>
</feature>
<keyword evidence="3 8" id="KW-0812">Transmembrane</keyword>
<evidence type="ECO:0000256" key="5">
    <source>
        <dbReference type="ARBA" id="ARBA00022840"/>
    </source>
</evidence>
<proteinExistence type="inferred from homology"/>
<dbReference type="GO" id="GO:0140359">
    <property type="term" value="F:ABC-type transporter activity"/>
    <property type="evidence" value="ECO:0007669"/>
    <property type="project" value="InterPro"/>
</dbReference>
<dbReference type="SUPFAM" id="SSF90123">
    <property type="entry name" value="ABC transporter transmembrane region"/>
    <property type="match status" value="1"/>
</dbReference>
<dbReference type="GO" id="GO:0005886">
    <property type="term" value="C:plasma membrane"/>
    <property type="evidence" value="ECO:0007669"/>
    <property type="project" value="UniProtKB-SubCell"/>
</dbReference>
<evidence type="ECO:0000256" key="2">
    <source>
        <dbReference type="ARBA" id="ARBA00005417"/>
    </source>
</evidence>
<dbReference type="InterPro" id="IPR003439">
    <property type="entry name" value="ABC_transporter-like_ATP-bd"/>
</dbReference>
<evidence type="ECO:0000256" key="3">
    <source>
        <dbReference type="ARBA" id="ARBA00022692"/>
    </source>
</evidence>
<reference evidence="11" key="1">
    <citation type="submission" date="2023-07" db="EMBL/GenBank/DDBJ databases">
        <title>Genomic Encyclopedia of Type Strains, Phase IV (KMG-IV): sequencing the most valuable type-strain genomes for metagenomic binning, comparative biology and taxonomic classification.</title>
        <authorList>
            <person name="Goeker M."/>
        </authorList>
    </citation>
    <scope>NUCLEOTIDE SEQUENCE</scope>
    <source>
        <strain evidence="11">DSM 21202</strain>
    </source>
</reference>
<feature type="transmembrane region" description="Helical" evidence="8">
    <location>
        <begin position="34"/>
        <end position="63"/>
    </location>
</feature>
<evidence type="ECO:0000256" key="4">
    <source>
        <dbReference type="ARBA" id="ARBA00022741"/>
    </source>
</evidence>